<evidence type="ECO:0000256" key="1">
    <source>
        <dbReference type="ARBA" id="ARBA00022676"/>
    </source>
</evidence>
<organism evidence="4 5">
    <name type="scientific">Klebsiella quasipneumoniae</name>
    <dbReference type="NCBI Taxonomy" id="1463165"/>
    <lineage>
        <taxon>Bacteria</taxon>
        <taxon>Pseudomonadati</taxon>
        <taxon>Pseudomonadota</taxon>
        <taxon>Gammaproteobacteria</taxon>
        <taxon>Enterobacterales</taxon>
        <taxon>Enterobacteriaceae</taxon>
        <taxon>Klebsiella/Raoultella group</taxon>
        <taxon>Klebsiella</taxon>
        <taxon>Klebsiella pneumoniae complex</taxon>
    </lineage>
</organism>
<dbReference type="PANTHER" id="PTHR22916">
    <property type="entry name" value="GLYCOSYLTRANSFERASE"/>
    <property type="match status" value="1"/>
</dbReference>
<dbReference type="RefSeq" id="WP_065799685.1">
    <property type="nucleotide sequence ID" value="NZ_UFBM01000059.1"/>
</dbReference>
<dbReference type="CDD" id="cd00761">
    <property type="entry name" value="Glyco_tranf_GTA_type"/>
    <property type="match status" value="1"/>
</dbReference>
<dbReference type="PANTHER" id="PTHR22916:SF51">
    <property type="entry name" value="GLYCOSYLTRANSFERASE EPSH-RELATED"/>
    <property type="match status" value="1"/>
</dbReference>
<evidence type="ECO:0000313" key="5">
    <source>
        <dbReference type="Proteomes" id="UP000252079"/>
    </source>
</evidence>
<protein>
    <submittedName>
        <fullName evidence="4">Capsular polysaccharide biosynthsis protein</fullName>
        <ecNumber evidence="4">2.4.1.212</ecNumber>
    </submittedName>
</protein>
<keyword evidence="2 4" id="KW-0808">Transferase</keyword>
<dbReference type="InterPro" id="IPR029044">
    <property type="entry name" value="Nucleotide-diphossugar_trans"/>
</dbReference>
<dbReference type="Pfam" id="PF00535">
    <property type="entry name" value="Glycos_transf_2"/>
    <property type="match status" value="1"/>
</dbReference>
<dbReference type="Proteomes" id="UP000252079">
    <property type="component" value="Unassembled WGS sequence"/>
</dbReference>
<feature type="domain" description="Glycosyltransferase 2-like" evidence="3">
    <location>
        <begin position="5"/>
        <end position="125"/>
    </location>
</feature>
<name>A0ABD7N8N1_9ENTR</name>
<dbReference type="EMBL" id="UFBM01000059">
    <property type="protein sequence ID" value="SSG07315.1"/>
    <property type="molecule type" value="Genomic_DNA"/>
</dbReference>
<dbReference type="EC" id="2.4.1.212" evidence="4"/>
<proteinExistence type="predicted"/>
<evidence type="ECO:0000313" key="4">
    <source>
        <dbReference type="EMBL" id="SSG07315.1"/>
    </source>
</evidence>
<comment type="caution">
    <text evidence="4">The sequence shown here is derived from an EMBL/GenBank/DDBJ whole genome shotgun (WGS) entry which is preliminary data.</text>
</comment>
<evidence type="ECO:0000256" key="2">
    <source>
        <dbReference type="ARBA" id="ARBA00022679"/>
    </source>
</evidence>
<sequence>MIDISVIVPIFNIPSHILEKCIRSIIGQTISNIEIILINDGSTNDALTVCNNIKEIDDRIVIIDQVNQGVSTARNKGIDAASGSWIAFVDPDDWLEPQYLEKMWQEVSSGADIIICNCKVHDGGKIINNDFMPFKNVEIIYDTKKIIFQLLSKVLGGYYPAVIAAGVPWAKLFKRSFIVENNLRFIPKMARMQDNIFCLYAFSVATSICFIPDRNYNYRKENEASVSFRFNEKIFEYFEKYFYEVRFFIDNKFLNNTILEKALNAKIITSINSYFLYYYLSDGNNKTNKENREHLRKLLHREPYKTALKELDTRFLSNEERIFVAILRTKSLNLMRLVYFVKRWSAKW</sequence>
<dbReference type="SUPFAM" id="SSF53448">
    <property type="entry name" value="Nucleotide-diphospho-sugar transferases"/>
    <property type="match status" value="1"/>
</dbReference>
<dbReference type="Gene3D" id="3.90.550.10">
    <property type="entry name" value="Spore Coat Polysaccharide Biosynthesis Protein SpsA, Chain A"/>
    <property type="match status" value="1"/>
</dbReference>
<dbReference type="InterPro" id="IPR001173">
    <property type="entry name" value="Glyco_trans_2-like"/>
</dbReference>
<dbReference type="AlphaFoldDB" id="A0ABD7N8N1"/>
<gene>
    <name evidence="4" type="primary">hyaD_2</name>
    <name evidence="4" type="ORF">SAMEA23995918_05004</name>
</gene>
<reference evidence="4 5" key="1">
    <citation type="submission" date="2018-07" db="EMBL/GenBank/DDBJ databases">
        <authorList>
            <consortium name="Pathogen Informatics"/>
        </authorList>
    </citation>
    <scope>NUCLEOTIDE SEQUENCE [LARGE SCALE GENOMIC DNA]</scope>
    <source>
        <strain evidence="4 5">4300STDY6636950</strain>
    </source>
</reference>
<accession>A0ABD7N8N1</accession>
<keyword evidence="1 4" id="KW-0328">Glycosyltransferase</keyword>
<dbReference type="GO" id="GO:0050501">
    <property type="term" value="F:hyaluronan synthase activity"/>
    <property type="evidence" value="ECO:0007669"/>
    <property type="project" value="UniProtKB-EC"/>
</dbReference>
<evidence type="ECO:0000259" key="3">
    <source>
        <dbReference type="Pfam" id="PF00535"/>
    </source>
</evidence>